<feature type="domain" description="PpiC" evidence="7">
    <location>
        <begin position="133"/>
        <end position="240"/>
    </location>
</feature>
<proteinExistence type="predicted"/>
<keyword evidence="3" id="KW-0732">Signal</keyword>
<evidence type="ECO:0000259" key="7">
    <source>
        <dbReference type="PROSITE" id="PS50198"/>
    </source>
</evidence>
<dbReference type="RefSeq" id="WP_282001906.1">
    <property type="nucleotide sequence ID" value="NZ_AP027151.1"/>
</dbReference>
<protein>
    <recommendedName>
        <fullName evidence="2">peptidylprolyl isomerase</fullName>
        <ecNumber evidence="2">5.2.1.8</ecNumber>
    </recommendedName>
</protein>
<dbReference type="PANTHER" id="PTHR47245">
    <property type="entry name" value="PEPTIDYLPROLYL ISOMERASE"/>
    <property type="match status" value="1"/>
</dbReference>
<evidence type="ECO:0000256" key="4">
    <source>
        <dbReference type="ARBA" id="ARBA00023110"/>
    </source>
</evidence>
<name>A0ABM8EHA1_9BACT</name>
<sequence>MSGYRSTLGLFIGMMFCLAGCQGGDKLPPGQGAKVLATVNGTPIMADDLRLRNRTAHGAAPEEINAAQALDDVIKEELCYQQGVKLGLDKDPEYRKEIDRLERQLEAMKRAEMTRRIFNTQIATQVNVTNRDAQDYYAKHADRIATDLHLAMISFPKREAAEAALKKIRSGASFDMVAAELASGAPAVAVGERKPWDMGFVTWEQLPIDFDDAVYSLKPGEVSELIASPRTGFHIVRLIETRKNSKADYNALSGIIINRLRDRKVLEAYDRYVVQLQKDARIVKF</sequence>
<dbReference type="Proteomes" id="UP001317705">
    <property type="component" value="Chromosome"/>
</dbReference>
<keyword evidence="9" id="KW-1185">Reference proteome</keyword>
<evidence type="ECO:0000256" key="2">
    <source>
        <dbReference type="ARBA" id="ARBA00013194"/>
    </source>
</evidence>
<dbReference type="InterPro" id="IPR027304">
    <property type="entry name" value="Trigger_fact/SurA_dom_sf"/>
</dbReference>
<dbReference type="SUPFAM" id="SSF54534">
    <property type="entry name" value="FKBP-like"/>
    <property type="match status" value="1"/>
</dbReference>
<dbReference type="InterPro" id="IPR046357">
    <property type="entry name" value="PPIase_dom_sf"/>
</dbReference>
<evidence type="ECO:0000256" key="6">
    <source>
        <dbReference type="PROSITE-ProRule" id="PRU00278"/>
    </source>
</evidence>
<dbReference type="EMBL" id="AP027151">
    <property type="protein sequence ID" value="BDV41831.1"/>
    <property type="molecule type" value="Genomic_DNA"/>
</dbReference>
<evidence type="ECO:0000313" key="9">
    <source>
        <dbReference type="Proteomes" id="UP001317705"/>
    </source>
</evidence>
<comment type="catalytic activity">
    <reaction evidence="1">
        <text>[protein]-peptidylproline (omega=180) = [protein]-peptidylproline (omega=0)</text>
        <dbReference type="Rhea" id="RHEA:16237"/>
        <dbReference type="Rhea" id="RHEA-COMP:10747"/>
        <dbReference type="Rhea" id="RHEA-COMP:10748"/>
        <dbReference type="ChEBI" id="CHEBI:83833"/>
        <dbReference type="ChEBI" id="CHEBI:83834"/>
        <dbReference type="EC" id="5.2.1.8"/>
    </reaction>
</comment>
<keyword evidence="5 6" id="KW-0413">Isomerase</keyword>
<dbReference type="Pfam" id="PF13145">
    <property type="entry name" value="Rotamase_2"/>
    <property type="match status" value="1"/>
</dbReference>
<evidence type="ECO:0000256" key="5">
    <source>
        <dbReference type="ARBA" id="ARBA00023235"/>
    </source>
</evidence>
<dbReference type="PANTHER" id="PTHR47245:SF1">
    <property type="entry name" value="FOLDASE PROTEIN PRSA"/>
    <property type="match status" value="1"/>
</dbReference>
<evidence type="ECO:0000256" key="3">
    <source>
        <dbReference type="ARBA" id="ARBA00022729"/>
    </source>
</evidence>
<dbReference type="SUPFAM" id="SSF109998">
    <property type="entry name" value="Triger factor/SurA peptide-binding domain-like"/>
    <property type="match status" value="1"/>
</dbReference>
<dbReference type="PROSITE" id="PS50198">
    <property type="entry name" value="PPIC_PPIASE_2"/>
    <property type="match status" value="1"/>
</dbReference>
<evidence type="ECO:0000313" key="8">
    <source>
        <dbReference type="EMBL" id="BDV41831.1"/>
    </source>
</evidence>
<dbReference type="GO" id="GO:0016853">
    <property type="term" value="F:isomerase activity"/>
    <property type="evidence" value="ECO:0007669"/>
    <property type="project" value="UniProtKB-KW"/>
</dbReference>
<accession>A0ABM8EHA1</accession>
<dbReference type="EC" id="5.2.1.8" evidence="2"/>
<dbReference type="InterPro" id="IPR050245">
    <property type="entry name" value="PrsA_foldase"/>
</dbReference>
<organism evidence="8 9">
    <name type="scientific">Geotalea uraniireducens</name>
    <dbReference type="NCBI Taxonomy" id="351604"/>
    <lineage>
        <taxon>Bacteria</taxon>
        <taxon>Pseudomonadati</taxon>
        <taxon>Thermodesulfobacteriota</taxon>
        <taxon>Desulfuromonadia</taxon>
        <taxon>Geobacterales</taxon>
        <taxon>Geobacteraceae</taxon>
        <taxon>Geotalea</taxon>
    </lineage>
</organism>
<keyword evidence="4 6" id="KW-0697">Rotamase</keyword>
<dbReference type="InterPro" id="IPR000297">
    <property type="entry name" value="PPIase_PpiC"/>
</dbReference>
<gene>
    <name evidence="8" type="ORF">GURASL_07540</name>
</gene>
<dbReference type="Gene3D" id="3.10.50.40">
    <property type="match status" value="1"/>
</dbReference>
<reference evidence="8 9" key="1">
    <citation type="submission" date="2022-12" db="EMBL/GenBank/DDBJ databases">
        <title>Polyphasic characterization of Geotalea uranireducens NIT-SL11 newly isolated from a complex of sewage sludge and microbially reduced graphene oxide.</title>
        <authorList>
            <person name="Xie L."/>
            <person name="Yoshida N."/>
            <person name="Meng L."/>
        </authorList>
    </citation>
    <scope>NUCLEOTIDE SEQUENCE [LARGE SCALE GENOMIC DNA]</scope>
    <source>
        <strain evidence="8 9">NIT-SL11</strain>
    </source>
</reference>
<evidence type="ECO:0000256" key="1">
    <source>
        <dbReference type="ARBA" id="ARBA00000971"/>
    </source>
</evidence>